<dbReference type="SUPFAM" id="SSF57756">
    <property type="entry name" value="Retrovirus zinc finger-like domains"/>
    <property type="match status" value="1"/>
</dbReference>
<organism evidence="3 4">
    <name type="scientific">Saponaria officinalis</name>
    <name type="common">Common soapwort</name>
    <name type="synonym">Lychnis saponaria</name>
    <dbReference type="NCBI Taxonomy" id="3572"/>
    <lineage>
        <taxon>Eukaryota</taxon>
        <taxon>Viridiplantae</taxon>
        <taxon>Streptophyta</taxon>
        <taxon>Embryophyta</taxon>
        <taxon>Tracheophyta</taxon>
        <taxon>Spermatophyta</taxon>
        <taxon>Magnoliopsida</taxon>
        <taxon>eudicotyledons</taxon>
        <taxon>Gunneridae</taxon>
        <taxon>Pentapetalae</taxon>
        <taxon>Caryophyllales</taxon>
        <taxon>Caryophyllaceae</taxon>
        <taxon>Caryophylleae</taxon>
        <taxon>Saponaria</taxon>
    </lineage>
</organism>
<reference evidence="3" key="1">
    <citation type="submission" date="2024-03" db="EMBL/GenBank/DDBJ databases">
        <title>WGS assembly of Saponaria officinalis var. Norfolk2.</title>
        <authorList>
            <person name="Jenkins J."/>
            <person name="Shu S."/>
            <person name="Grimwood J."/>
            <person name="Barry K."/>
            <person name="Goodstein D."/>
            <person name="Schmutz J."/>
            <person name="Leebens-Mack J."/>
            <person name="Osbourn A."/>
        </authorList>
    </citation>
    <scope>NUCLEOTIDE SEQUENCE [LARGE SCALE GENOMIC DNA]</scope>
    <source>
        <strain evidence="3">JIC</strain>
    </source>
</reference>
<accession>A0AAW1LK04</accession>
<keyword evidence="1" id="KW-0863">Zinc-finger</keyword>
<keyword evidence="4" id="KW-1185">Reference proteome</keyword>
<dbReference type="EMBL" id="JBDFQZ010000004">
    <property type="protein sequence ID" value="KAK9734027.1"/>
    <property type="molecule type" value="Genomic_DNA"/>
</dbReference>
<evidence type="ECO:0000256" key="1">
    <source>
        <dbReference type="PROSITE-ProRule" id="PRU00047"/>
    </source>
</evidence>
<keyword evidence="1" id="KW-0862">Zinc</keyword>
<dbReference type="AlphaFoldDB" id="A0AAW1LK04"/>
<name>A0AAW1LK04_SAPOF</name>
<evidence type="ECO:0000313" key="4">
    <source>
        <dbReference type="Proteomes" id="UP001443914"/>
    </source>
</evidence>
<dbReference type="GO" id="GO:0003676">
    <property type="term" value="F:nucleic acid binding"/>
    <property type="evidence" value="ECO:0007669"/>
    <property type="project" value="InterPro"/>
</dbReference>
<proteinExistence type="predicted"/>
<dbReference type="InterPro" id="IPR001878">
    <property type="entry name" value="Znf_CCHC"/>
</dbReference>
<sequence>MSDADDNSVHNDDSVHDDVVHNEKTSKSYDMFDDPLFLSTSDQPMLQLVDKTYHQWIRCDLMVMKWIFNSVTKEIKDTLVYAGNSKDLWTEILDSKLKRTWENIDSIDPIPLCTCSAIDVCTCHLLKRIVNRESQSRVIQFLMGLSSSFDSVKTNVLTMEPLPPLNKAFALLQKIERQKQISDAVEVLAEANAFSCAQTSEAQQSGLKKQKTTVTGDVSVKTCNYCHHIGHTKDECFKLKECTYCGRKGHAKENCFRMKSYSQTRFSRGRGRVPNLQMTSPGGSDSRMVSGLVDTVLQKVLQALSDKSTSSLCTSDFAGPFK</sequence>
<evidence type="ECO:0000313" key="3">
    <source>
        <dbReference type="EMBL" id="KAK9734027.1"/>
    </source>
</evidence>
<dbReference type="InterPro" id="IPR036875">
    <property type="entry name" value="Znf_CCHC_sf"/>
</dbReference>
<evidence type="ECO:0000259" key="2">
    <source>
        <dbReference type="PROSITE" id="PS50158"/>
    </source>
</evidence>
<gene>
    <name evidence="3" type="ORF">RND81_04G109800</name>
</gene>
<keyword evidence="1" id="KW-0479">Metal-binding</keyword>
<dbReference type="PANTHER" id="PTHR34222:SF99">
    <property type="entry name" value="PROTEIN, PUTATIVE-RELATED"/>
    <property type="match status" value="1"/>
</dbReference>
<dbReference type="Proteomes" id="UP001443914">
    <property type="component" value="Unassembled WGS sequence"/>
</dbReference>
<protein>
    <recommendedName>
        <fullName evidence="2">CCHC-type domain-containing protein</fullName>
    </recommendedName>
</protein>
<dbReference type="GO" id="GO:0008270">
    <property type="term" value="F:zinc ion binding"/>
    <property type="evidence" value="ECO:0007669"/>
    <property type="project" value="UniProtKB-KW"/>
</dbReference>
<feature type="domain" description="CCHC-type" evidence="2">
    <location>
        <begin position="242"/>
        <end position="255"/>
    </location>
</feature>
<comment type="caution">
    <text evidence="3">The sequence shown here is derived from an EMBL/GenBank/DDBJ whole genome shotgun (WGS) entry which is preliminary data.</text>
</comment>
<dbReference type="PROSITE" id="PS50158">
    <property type="entry name" value="ZF_CCHC"/>
    <property type="match status" value="1"/>
</dbReference>
<dbReference type="PANTHER" id="PTHR34222">
    <property type="entry name" value="GAG_PRE-INTEGRS DOMAIN-CONTAINING PROTEIN"/>
    <property type="match status" value="1"/>
</dbReference>